<sequence length="211" mass="23879">MEENLPNNMTILEKLAHNIAMKINKVIQKDGIELQKVKLGIEIFLINISKFILILLISIKLHLVIETTIITIALGAIRSKAFGLHAKNSIVCTITSLMLYVIGGYASNLIQPTKYIIFCIFIIINIALYMYAPADTEYHPLMGQTLRQSLKKKAVITGMILMTLALISTNYVITNLITLASIFEVLSILPITYKVLNRRYNNYEQYEKSNI</sequence>
<feature type="transmembrane region" description="Helical" evidence="8">
    <location>
        <begin position="51"/>
        <end position="77"/>
    </location>
</feature>
<evidence type="ECO:0000256" key="8">
    <source>
        <dbReference type="HAMAP-Rule" id="MF_00784"/>
    </source>
</evidence>
<dbReference type="Proteomes" id="UP001057868">
    <property type="component" value="Unassembled WGS sequence"/>
</dbReference>
<dbReference type="RefSeq" id="WP_261853463.1">
    <property type="nucleotide sequence ID" value="NZ_BQXY01000006.1"/>
</dbReference>
<reference evidence="9" key="1">
    <citation type="journal article" date="2023" name="Int. J. Syst. Evol. Microbiol.">
        <title>&lt;i&gt;Clostridium folliculivorans&lt;/i&gt; sp. nov., isolated from soil samples of an organic paddy in Japan.</title>
        <authorList>
            <person name="Tazawa J."/>
            <person name="Kobayashi H."/>
            <person name="Tanizawa Y."/>
            <person name="Uchino A."/>
            <person name="Tanaka F."/>
            <person name="Urashima Y."/>
            <person name="Miura S."/>
            <person name="Sakamoto M."/>
            <person name="Ohkuma M."/>
            <person name="Tohno M."/>
        </authorList>
    </citation>
    <scope>NUCLEOTIDE SEQUENCE</scope>
    <source>
        <strain evidence="9">D1-1</strain>
    </source>
</reference>
<dbReference type="AlphaFoldDB" id="A0A9W5Y4L7"/>
<dbReference type="Pfam" id="PF04647">
    <property type="entry name" value="AgrB"/>
    <property type="match status" value="1"/>
</dbReference>
<keyword evidence="2 8" id="KW-0673">Quorum sensing</keyword>
<evidence type="ECO:0000256" key="2">
    <source>
        <dbReference type="ARBA" id="ARBA00022654"/>
    </source>
</evidence>
<proteinExistence type="inferred from homology"/>
<dbReference type="GO" id="GO:0006508">
    <property type="term" value="P:proteolysis"/>
    <property type="evidence" value="ECO:0007669"/>
    <property type="project" value="UniProtKB-KW"/>
</dbReference>
<keyword evidence="7 8" id="KW-0472">Membrane</keyword>
<comment type="function">
    <text evidence="8">May be involved in the proteolytic processing of a quorum sensing system signal molecule precursor.</text>
</comment>
<dbReference type="GO" id="GO:0009372">
    <property type="term" value="P:quorum sensing"/>
    <property type="evidence" value="ECO:0007669"/>
    <property type="project" value="UniProtKB-UniRule"/>
</dbReference>
<dbReference type="SMART" id="SM00793">
    <property type="entry name" value="AgrB"/>
    <property type="match status" value="1"/>
</dbReference>
<dbReference type="EC" id="3.4.-.-" evidence="8"/>
<keyword evidence="5 8" id="KW-0378">Hydrolase</keyword>
<dbReference type="EMBL" id="BQXY01000006">
    <property type="protein sequence ID" value="GKU26563.1"/>
    <property type="molecule type" value="Genomic_DNA"/>
</dbReference>
<organism evidence="9 10">
    <name type="scientific">Clostridium folliculivorans</name>
    <dbReference type="NCBI Taxonomy" id="2886038"/>
    <lineage>
        <taxon>Bacteria</taxon>
        <taxon>Bacillati</taxon>
        <taxon>Bacillota</taxon>
        <taxon>Clostridia</taxon>
        <taxon>Eubacteriales</taxon>
        <taxon>Clostridiaceae</taxon>
        <taxon>Clostridium</taxon>
    </lineage>
</organism>
<feature type="transmembrane region" description="Helical" evidence="8">
    <location>
        <begin position="154"/>
        <end position="173"/>
    </location>
</feature>
<dbReference type="InterPro" id="IPR006741">
    <property type="entry name" value="AgrB"/>
</dbReference>
<name>A0A9W5Y4L7_9CLOT</name>
<comment type="similarity">
    <text evidence="8">Belongs to the AgrB family.</text>
</comment>
<evidence type="ECO:0000256" key="5">
    <source>
        <dbReference type="ARBA" id="ARBA00022801"/>
    </source>
</evidence>
<keyword evidence="6 8" id="KW-1133">Transmembrane helix</keyword>
<keyword evidence="3 8" id="KW-0645">Protease</keyword>
<feature type="transmembrane region" description="Helical" evidence="8">
    <location>
        <begin position="89"/>
        <end position="109"/>
    </location>
</feature>
<evidence type="ECO:0000256" key="1">
    <source>
        <dbReference type="ARBA" id="ARBA00022475"/>
    </source>
</evidence>
<keyword evidence="1 8" id="KW-1003">Cell membrane</keyword>
<evidence type="ECO:0000313" key="10">
    <source>
        <dbReference type="Proteomes" id="UP001057868"/>
    </source>
</evidence>
<keyword evidence="10" id="KW-1185">Reference proteome</keyword>
<feature type="transmembrane region" description="Helical" evidence="8">
    <location>
        <begin position="115"/>
        <end position="134"/>
    </location>
</feature>
<comment type="caution">
    <text evidence="9">The sequence shown here is derived from an EMBL/GenBank/DDBJ whole genome shotgun (WGS) entry which is preliminary data.</text>
</comment>
<evidence type="ECO:0000256" key="6">
    <source>
        <dbReference type="ARBA" id="ARBA00022989"/>
    </source>
</evidence>
<evidence type="ECO:0000256" key="4">
    <source>
        <dbReference type="ARBA" id="ARBA00022692"/>
    </source>
</evidence>
<comment type="subcellular location">
    <subcellularLocation>
        <location evidence="8">Cell membrane</location>
        <topology evidence="8">Multi-pass membrane protein</topology>
    </subcellularLocation>
</comment>
<protein>
    <recommendedName>
        <fullName evidence="8">Putative AgrB-like protein</fullName>
        <ecNumber evidence="8">3.4.-.-</ecNumber>
    </recommendedName>
</protein>
<evidence type="ECO:0000313" key="9">
    <source>
        <dbReference type="EMBL" id="GKU26563.1"/>
    </source>
</evidence>
<accession>A0A9W5Y4L7</accession>
<dbReference type="GO" id="GO:0008233">
    <property type="term" value="F:peptidase activity"/>
    <property type="evidence" value="ECO:0007669"/>
    <property type="project" value="UniProtKB-UniRule"/>
</dbReference>
<dbReference type="GO" id="GO:0005886">
    <property type="term" value="C:plasma membrane"/>
    <property type="evidence" value="ECO:0007669"/>
    <property type="project" value="UniProtKB-SubCell"/>
</dbReference>
<gene>
    <name evidence="9" type="ORF">CFOLD11_33900</name>
</gene>
<dbReference type="HAMAP" id="MF_00784">
    <property type="entry name" value="AgrB"/>
    <property type="match status" value="1"/>
</dbReference>
<evidence type="ECO:0000256" key="7">
    <source>
        <dbReference type="ARBA" id="ARBA00023136"/>
    </source>
</evidence>
<evidence type="ECO:0000256" key="3">
    <source>
        <dbReference type="ARBA" id="ARBA00022670"/>
    </source>
</evidence>
<keyword evidence="4 8" id="KW-0812">Transmembrane</keyword>